<dbReference type="InterPro" id="IPR025368">
    <property type="entry name" value="DUF4272"/>
</dbReference>
<organism evidence="2 3">
    <name type="scientific">Rhodocytophaga aerolata</name>
    <dbReference type="NCBI Taxonomy" id="455078"/>
    <lineage>
        <taxon>Bacteria</taxon>
        <taxon>Pseudomonadati</taxon>
        <taxon>Bacteroidota</taxon>
        <taxon>Cytophagia</taxon>
        <taxon>Cytophagales</taxon>
        <taxon>Rhodocytophagaceae</taxon>
        <taxon>Rhodocytophaga</taxon>
    </lineage>
</organism>
<proteinExistence type="predicted"/>
<keyword evidence="1" id="KW-0732">Signal</keyword>
<sequence length="246" mass="28739">MKKLLLLFIFITNFACNQTPTVNSSQSMPKNTAHIRKEKTEAYLKEKQIKINPHLPYIETEKETTLRIPKEIAQRVTILAMVNLVAFDNFTGKQAIEYLTNYNLWDKVTPEEKAFLENPTPEQKNEESWKAEAIWTLLWALKKVPDLEFPEKLCDLNKVAIDDYPFQGLDKDPNVFINSITQSRSKTEILDANDLYYRIDWACVDARINNRSIIGVNPGVVYERHYALNWLINYMNQEWDEISCDT</sequence>
<dbReference type="Proteomes" id="UP001168528">
    <property type="component" value="Unassembled WGS sequence"/>
</dbReference>
<feature type="chain" id="PRO_5045647207" evidence="1">
    <location>
        <begin position="18"/>
        <end position="246"/>
    </location>
</feature>
<accession>A0ABT8RHV0</accession>
<gene>
    <name evidence="2" type="ORF">Q0590_35745</name>
</gene>
<dbReference type="RefSeq" id="WP_302042479.1">
    <property type="nucleotide sequence ID" value="NZ_JAUKPO010000078.1"/>
</dbReference>
<evidence type="ECO:0000313" key="2">
    <source>
        <dbReference type="EMBL" id="MDO1451682.1"/>
    </source>
</evidence>
<evidence type="ECO:0000313" key="3">
    <source>
        <dbReference type="Proteomes" id="UP001168528"/>
    </source>
</evidence>
<evidence type="ECO:0000256" key="1">
    <source>
        <dbReference type="SAM" id="SignalP"/>
    </source>
</evidence>
<keyword evidence="3" id="KW-1185">Reference proteome</keyword>
<protein>
    <submittedName>
        <fullName evidence="2">DUF4272 domain-containing protein</fullName>
    </submittedName>
</protein>
<feature type="signal peptide" evidence="1">
    <location>
        <begin position="1"/>
        <end position="17"/>
    </location>
</feature>
<comment type="caution">
    <text evidence="2">The sequence shown here is derived from an EMBL/GenBank/DDBJ whole genome shotgun (WGS) entry which is preliminary data.</text>
</comment>
<reference evidence="2" key="1">
    <citation type="submission" date="2023-07" db="EMBL/GenBank/DDBJ databases">
        <title>The genome sequence of Rhodocytophaga aerolata KACC 12507.</title>
        <authorList>
            <person name="Zhang X."/>
        </authorList>
    </citation>
    <scope>NUCLEOTIDE SEQUENCE</scope>
    <source>
        <strain evidence="2">KACC 12507</strain>
    </source>
</reference>
<dbReference type="Pfam" id="PF14094">
    <property type="entry name" value="DUF4272"/>
    <property type="match status" value="1"/>
</dbReference>
<dbReference type="EMBL" id="JAUKPO010000078">
    <property type="protein sequence ID" value="MDO1451682.1"/>
    <property type="molecule type" value="Genomic_DNA"/>
</dbReference>
<name>A0ABT8RHV0_9BACT</name>